<dbReference type="Proteomes" id="UP001605250">
    <property type="component" value="Unassembled WGS sequence"/>
</dbReference>
<sequence length="171" mass="19440">MTLKGDVYVSENYEYLMEQDISQGKTELETALNDFKIYWPGPGFHLSFGKDNQFTRPYSPAPGILSCSIRKVHVRPVVFTPVHGWNGTRAAWDLQKIPRKATSNTYLIYAVNSNRDALVMALLKNAHYATQSNDLMQGFMETADNWYADMGIKPLPVAGHDSVWSVHIWKK</sequence>
<comment type="caution">
    <text evidence="1">The sequence shown here is derived from an EMBL/GenBank/DDBJ whole genome shotgun (WGS) entry which is preliminary data.</text>
</comment>
<organism evidence="1 2">
    <name type="scientific">Erwinia plantamica</name>
    <dbReference type="NCBI Taxonomy" id="3237104"/>
    <lineage>
        <taxon>Bacteria</taxon>
        <taxon>Pseudomonadati</taxon>
        <taxon>Pseudomonadota</taxon>
        <taxon>Gammaproteobacteria</taxon>
        <taxon>Enterobacterales</taxon>
        <taxon>Erwiniaceae</taxon>
        <taxon>Erwinia</taxon>
    </lineage>
</organism>
<proteinExistence type="predicted"/>
<keyword evidence="2" id="KW-1185">Reference proteome</keyword>
<reference evidence="1 2" key="1">
    <citation type="submission" date="2024-07" db="EMBL/GenBank/DDBJ databases">
        <title>Novel bacterial strain Erwinia sp. OPT-41 promoting growth of various crops.</title>
        <authorList>
            <person name="Egorshina A."/>
            <person name="Lukyantsev M.A."/>
            <person name="Golubev S.N."/>
            <person name="Muratova A.Y."/>
            <person name="Bulygina E.A."/>
        </authorList>
    </citation>
    <scope>NUCLEOTIDE SEQUENCE [LARGE SCALE GENOMIC DNA]</scope>
    <source>
        <strain evidence="1 2">OPT-41</strain>
    </source>
</reference>
<evidence type="ECO:0000313" key="1">
    <source>
        <dbReference type="EMBL" id="MFG6075109.1"/>
    </source>
</evidence>
<dbReference type="EMBL" id="JBGCUC010000002">
    <property type="protein sequence ID" value="MFG6075109.1"/>
    <property type="molecule type" value="Genomic_DNA"/>
</dbReference>
<accession>A0ABW7CFX9</accession>
<dbReference type="RefSeq" id="WP_253458783.1">
    <property type="nucleotide sequence ID" value="NZ_JBGCUC010000002.1"/>
</dbReference>
<protein>
    <submittedName>
        <fullName evidence="1">Type II toxin-antitoxin system YafO family toxin</fullName>
    </submittedName>
</protein>
<name>A0ABW7CFX9_9GAMM</name>
<gene>
    <name evidence="1" type="ORF">AB3U87_01890</name>
</gene>
<evidence type="ECO:0000313" key="2">
    <source>
        <dbReference type="Proteomes" id="UP001605250"/>
    </source>
</evidence>